<keyword evidence="2" id="KW-1185">Reference proteome</keyword>
<proteinExistence type="predicted"/>
<dbReference type="RefSeq" id="WP_162849871.1">
    <property type="nucleotide sequence ID" value="NZ_QXEV01000021.1"/>
</dbReference>
<dbReference type="GO" id="GO:0006281">
    <property type="term" value="P:DNA repair"/>
    <property type="evidence" value="ECO:0007669"/>
    <property type="project" value="TreeGrafter"/>
</dbReference>
<organism evidence="1 2">
    <name type="scientific">Anaeroplasma bactoclasticum</name>
    <dbReference type="NCBI Taxonomy" id="2088"/>
    <lineage>
        <taxon>Bacteria</taxon>
        <taxon>Bacillati</taxon>
        <taxon>Mycoplasmatota</taxon>
        <taxon>Mollicutes</taxon>
        <taxon>Anaeroplasmatales</taxon>
        <taxon>Anaeroplasmataceae</taxon>
        <taxon>Anaeroplasma</taxon>
    </lineage>
</organism>
<reference evidence="1 2" key="1">
    <citation type="submission" date="2018-08" db="EMBL/GenBank/DDBJ databases">
        <title>Genomic Encyclopedia of Archaeal and Bacterial Type Strains, Phase II (KMG-II): from individual species to whole genera.</title>
        <authorList>
            <person name="Goeker M."/>
        </authorList>
    </citation>
    <scope>NUCLEOTIDE SEQUENCE [LARGE SCALE GENOMIC DNA]</scope>
    <source>
        <strain evidence="1 2">ATCC 27112</strain>
    </source>
</reference>
<dbReference type="Gene3D" id="3.40.50.1000">
    <property type="entry name" value="HAD superfamily/HAD-like"/>
    <property type="match status" value="1"/>
</dbReference>
<dbReference type="SFLD" id="SFLDS00003">
    <property type="entry name" value="Haloacid_Dehalogenase"/>
    <property type="match status" value="1"/>
</dbReference>
<dbReference type="InterPro" id="IPR050155">
    <property type="entry name" value="HAD-like_hydrolase_sf"/>
</dbReference>
<comment type="caution">
    <text evidence="1">The sequence shown here is derived from an EMBL/GenBank/DDBJ whole genome shotgun (WGS) entry which is preliminary data.</text>
</comment>
<dbReference type="InterPro" id="IPR006439">
    <property type="entry name" value="HAD-SF_hydro_IA"/>
</dbReference>
<dbReference type="InParanoid" id="A0A397RUC1"/>
<dbReference type="NCBIfam" id="TIGR01509">
    <property type="entry name" value="HAD-SF-IA-v3"/>
    <property type="match status" value="1"/>
</dbReference>
<sequence length="217" mass="24930">MDLRKYDLYILDYDGCLIDSMPMWKYSASSYIKYLGYNPKADLDERIPIFKDIYCAKVVKEEYNIPMSVEEIKESIDNYVDMVYPKIPLKKGALEILEALKKLNKKIVVLSASGIDIISLSMEALHISDYFLDVISVYKHNSLSKSDGTAMEYVRNKYNLSKENILMIDDSLSNVLGAKEYGVDCIAIEDEVNFKNKEELIKNSMAYMSMDELSKLL</sequence>
<accession>A0A397RUC1</accession>
<dbReference type="Pfam" id="PF13419">
    <property type="entry name" value="HAD_2"/>
    <property type="match status" value="1"/>
</dbReference>
<dbReference type="SFLD" id="SFLDG01129">
    <property type="entry name" value="C1.5:_HAD__Beta-PGM__Phosphata"/>
    <property type="match status" value="1"/>
</dbReference>
<dbReference type="PANTHER" id="PTHR43434">
    <property type="entry name" value="PHOSPHOGLYCOLATE PHOSPHATASE"/>
    <property type="match status" value="1"/>
</dbReference>
<dbReference type="Proteomes" id="UP000266506">
    <property type="component" value="Unassembled WGS sequence"/>
</dbReference>
<keyword evidence="1" id="KW-0378">Hydrolase</keyword>
<gene>
    <name evidence="1" type="ORF">EI71_01532</name>
</gene>
<dbReference type="CDD" id="cd01427">
    <property type="entry name" value="HAD_like"/>
    <property type="match status" value="1"/>
</dbReference>
<dbReference type="AlphaFoldDB" id="A0A397RUC1"/>
<evidence type="ECO:0000313" key="2">
    <source>
        <dbReference type="Proteomes" id="UP000266506"/>
    </source>
</evidence>
<dbReference type="EMBL" id="QXEV01000021">
    <property type="protein sequence ID" value="RIA73951.1"/>
    <property type="molecule type" value="Genomic_DNA"/>
</dbReference>
<name>A0A397RUC1_9MOLU</name>
<dbReference type="SUPFAM" id="SSF56784">
    <property type="entry name" value="HAD-like"/>
    <property type="match status" value="1"/>
</dbReference>
<dbReference type="GO" id="GO:0008967">
    <property type="term" value="F:phosphoglycolate phosphatase activity"/>
    <property type="evidence" value="ECO:0007669"/>
    <property type="project" value="TreeGrafter"/>
</dbReference>
<dbReference type="InterPro" id="IPR036412">
    <property type="entry name" value="HAD-like_sf"/>
</dbReference>
<dbReference type="InterPro" id="IPR023198">
    <property type="entry name" value="PGP-like_dom2"/>
</dbReference>
<dbReference type="InterPro" id="IPR023214">
    <property type="entry name" value="HAD_sf"/>
</dbReference>
<dbReference type="Gene3D" id="1.10.150.240">
    <property type="entry name" value="Putative phosphatase, domain 2"/>
    <property type="match status" value="1"/>
</dbReference>
<dbReference type="InterPro" id="IPR041492">
    <property type="entry name" value="HAD_2"/>
</dbReference>
<dbReference type="PANTHER" id="PTHR43434:SF1">
    <property type="entry name" value="PHOSPHOGLYCOLATE PHOSPHATASE"/>
    <property type="match status" value="1"/>
</dbReference>
<evidence type="ECO:0000313" key="1">
    <source>
        <dbReference type="EMBL" id="RIA73951.1"/>
    </source>
</evidence>
<protein>
    <submittedName>
        <fullName evidence="1">HAD superfamily hydrolase (TIGR01509 family)</fullName>
    </submittedName>
</protein>